<dbReference type="Gene3D" id="3.30.1540.20">
    <property type="entry name" value="MutL, C-terminal domain, dimerisation subdomain"/>
    <property type="match status" value="1"/>
</dbReference>
<dbReference type="PANTHER" id="PTHR10073">
    <property type="entry name" value="DNA MISMATCH REPAIR PROTEIN MLH, PMS, MUTL"/>
    <property type="match status" value="1"/>
</dbReference>
<name>A0A0C2N8T1_THEKT</name>
<dbReference type="SUPFAM" id="SSF118116">
    <property type="entry name" value="DNA mismatch repair protein MutL"/>
    <property type="match status" value="1"/>
</dbReference>
<keyword evidence="2" id="KW-0255">Endonuclease</keyword>
<dbReference type="GO" id="GO:0140664">
    <property type="term" value="F:ATP-dependent DNA damage sensor activity"/>
    <property type="evidence" value="ECO:0007669"/>
    <property type="project" value="InterPro"/>
</dbReference>
<dbReference type="Pfam" id="PF08676">
    <property type="entry name" value="MutL_C"/>
    <property type="match status" value="1"/>
</dbReference>
<dbReference type="GO" id="GO:0032389">
    <property type="term" value="C:MutLalpha complex"/>
    <property type="evidence" value="ECO:0007669"/>
    <property type="project" value="TreeGrafter"/>
</dbReference>
<evidence type="ECO:0000313" key="2">
    <source>
        <dbReference type="EMBL" id="KII70327.1"/>
    </source>
</evidence>
<evidence type="ECO:0000313" key="3">
    <source>
        <dbReference type="Proteomes" id="UP000031668"/>
    </source>
</evidence>
<dbReference type="AlphaFoldDB" id="A0A0C2N8T1"/>
<sequence length="447" mass="50794">MLLFKPDLVDFNVSTDKKTIYLKNEKQFEEALKGAVENTLSKNQNFTSMKETQILSNGLLNTQGATKEQFNTPGATKGLFNTPGATKGQFNTSGATKGQSYTSGAAKGPCSDQLITNKFKKYDPQKEVFKMFQQVESLKNFDRTRKLPKPISFNEPKTLEDASLNINPVKMNEIVSSSPKIVLDVHDRKADNSFLSSQRVENELDDCPDEFISDVDQHILSSSSSFVKDFGHKLMEKVENVHSMCKSDLKNMSINGQFNLGFIITCFNNNLYIVDQHAADEKYNFERIYQSISSNSQKLLAPKIMDLDDIDFQIFLEHKEAFERFGFRFKIDGFRVGIVALPLFQGKMFMDREDIIEFVSHIRHTDCNEDNSHFFSTSLTSVSQHHNIIKSEKLYSMVASKACRSSVMIGTALKREKMKEIVHRLSSLEKPWSCPHGRPTIRHLASL</sequence>
<comment type="caution">
    <text evidence="2">The sequence shown here is derived from an EMBL/GenBank/DDBJ whole genome shotgun (WGS) entry which is preliminary data.</text>
</comment>
<gene>
    <name evidence="2" type="ORF">RF11_14516</name>
</gene>
<dbReference type="PANTHER" id="PTHR10073:SF52">
    <property type="entry name" value="MISMATCH REPAIR ENDONUCLEASE PMS2"/>
    <property type="match status" value="1"/>
</dbReference>
<dbReference type="SMART" id="SM00853">
    <property type="entry name" value="MutL_C"/>
    <property type="match status" value="1"/>
</dbReference>
<keyword evidence="3" id="KW-1185">Reference proteome</keyword>
<dbReference type="GO" id="GO:0016887">
    <property type="term" value="F:ATP hydrolysis activity"/>
    <property type="evidence" value="ECO:0007669"/>
    <property type="project" value="InterPro"/>
</dbReference>
<dbReference type="InterPro" id="IPR037198">
    <property type="entry name" value="MutL_C_sf"/>
</dbReference>
<reference evidence="2 3" key="1">
    <citation type="journal article" date="2014" name="Genome Biol. Evol.">
        <title>The genome of the myxosporean Thelohanellus kitauei shows adaptations to nutrient acquisition within its fish host.</title>
        <authorList>
            <person name="Yang Y."/>
            <person name="Xiong J."/>
            <person name="Zhou Z."/>
            <person name="Huo F."/>
            <person name="Miao W."/>
            <person name="Ran C."/>
            <person name="Liu Y."/>
            <person name="Zhang J."/>
            <person name="Feng J."/>
            <person name="Wang M."/>
            <person name="Wang M."/>
            <person name="Wang L."/>
            <person name="Yao B."/>
        </authorList>
    </citation>
    <scope>NUCLEOTIDE SEQUENCE [LARGE SCALE GENOMIC DNA]</scope>
    <source>
        <strain evidence="2">Wuqing</strain>
    </source>
</reference>
<accession>A0A0C2N8T1</accession>
<keyword evidence="2" id="KW-0540">Nuclease</keyword>
<dbReference type="GO" id="GO:0005524">
    <property type="term" value="F:ATP binding"/>
    <property type="evidence" value="ECO:0007669"/>
    <property type="project" value="InterPro"/>
</dbReference>
<dbReference type="Proteomes" id="UP000031668">
    <property type="component" value="Unassembled WGS sequence"/>
</dbReference>
<dbReference type="InterPro" id="IPR014790">
    <property type="entry name" value="MutL_C"/>
</dbReference>
<dbReference type="EMBL" id="JWZT01002092">
    <property type="protein sequence ID" value="KII70327.1"/>
    <property type="molecule type" value="Genomic_DNA"/>
</dbReference>
<proteinExistence type="predicted"/>
<keyword evidence="2" id="KW-0378">Hydrolase</keyword>
<dbReference type="GO" id="GO:0004519">
    <property type="term" value="F:endonuclease activity"/>
    <property type="evidence" value="ECO:0007669"/>
    <property type="project" value="UniProtKB-KW"/>
</dbReference>
<dbReference type="Gene3D" id="3.30.1370.100">
    <property type="entry name" value="MutL, C-terminal domain, regulatory subdomain"/>
    <property type="match status" value="1"/>
</dbReference>
<evidence type="ECO:0000259" key="1">
    <source>
        <dbReference type="SMART" id="SM00853"/>
    </source>
</evidence>
<dbReference type="OrthoDB" id="6022433at2759"/>
<dbReference type="GO" id="GO:0006298">
    <property type="term" value="P:mismatch repair"/>
    <property type="evidence" value="ECO:0007669"/>
    <property type="project" value="InterPro"/>
</dbReference>
<organism evidence="2 3">
    <name type="scientific">Thelohanellus kitauei</name>
    <name type="common">Myxosporean</name>
    <dbReference type="NCBI Taxonomy" id="669202"/>
    <lineage>
        <taxon>Eukaryota</taxon>
        <taxon>Metazoa</taxon>
        <taxon>Cnidaria</taxon>
        <taxon>Myxozoa</taxon>
        <taxon>Myxosporea</taxon>
        <taxon>Bivalvulida</taxon>
        <taxon>Platysporina</taxon>
        <taxon>Myxobolidae</taxon>
        <taxon>Thelohanellus</taxon>
    </lineage>
</organism>
<feature type="domain" description="MutL C-terminal dimerisation" evidence="1">
    <location>
        <begin position="254"/>
        <end position="413"/>
    </location>
</feature>
<dbReference type="InterPro" id="IPR042121">
    <property type="entry name" value="MutL_C_regsub"/>
</dbReference>
<protein>
    <submittedName>
        <fullName evidence="2">Mismatch repair endonuclease pms1</fullName>
    </submittedName>
</protein>
<dbReference type="InterPro" id="IPR042120">
    <property type="entry name" value="MutL_C_dimsub"/>
</dbReference>
<dbReference type="InterPro" id="IPR038973">
    <property type="entry name" value="MutL/Mlh/Pms-like"/>
</dbReference>